<evidence type="ECO:0000256" key="3">
    <source>
        <dbReference type="ARBA" id="ARBA00022517"/>
    </source>
</evidence>
<dbReference type="Gene3D" id="1.25.10.10">
    <property type="entry name" value="Leucine-rich Repeat Variant"/>
    <property type="match status" value="2"/>
</dbReference>
<dbReference type="GO" id="GO:0032040">
    <property type="term" value="C:small-subunit processome"/>
    <property type="evidence" value="ECO:0007669"/>
    <property type="project" value="TreeGrafter"/>
</dbReference>
<dbReference type="PANTHER" id="PTHR13457:SF1">
    <property type="entry name" value="HEAT REPEAT-CONTAINING PROTEIN 1"/>
    <property type="match status" value="1"/>
</dbReference>
<evidence type="ECO:0000259" key="7">
    <source>
        <dbReference type="SMART" id="SM01036"/>
    </source>
</evidence>
<comment type="caution">
    <text evidence="8">The sequence shown here is derived from an EMBL/GenBank/DDBJ whole genome shotgun (WGS) entry which is preliminary data.</text>
</comment>
<evidence type="ECO:0000256" key="2">
    <source>
        <dbReference type="ARBA" id="ARBA00010559"/>
    </source>
</evidence>
<proteinExistence type="inferred from homology"/>
<dbReference type="InterPro" id="IPR011989">
    <property type="entry name" value="ARM-like"/>
</dbReference>
<dbReference type="PANTHER" id="PTHR13457">
    <property type="entry name" value="BAP28"/>
    <property type="match status" value="1"/>
</dbReference>
<dbReference type="InterPro" id="IPR016024">
    <property type="entry name" value="ARM-type_fold"/>
</dbReference>
<protein>
    <recommendedName>
        <fullName evidence="7">BP28 C-terminal domain-containing protein</fullName>
    </recommendedName>
</protein>
<evidence type="ECO:0000256" key="5">
    <source>
        <dbReference type="ARBA" id="ARBA00023242"/>
    </source>
</evidence>
<dbReference type="SUPFAM" id="SSF48371">
    <property type="entry name" value="ARM repeat"/>
    <property type="match status" value="1"/>
</dbReference>
<dbReference type="GO" id="GO:0030515">
    <property type="term" value="F:snoRNA binding"/>
    <property type="evidence" value="ECO:0007669"/>
    <property type="project" value="TreeGrafter"/>
</dbReference>
<dbReference type="InterPro" id="IPR012954">
    <property type="entry name" value="BP28_C_dom"/>
</dbReference>
<name>A0AAD3SG10_NEPGR</name>
<keyword evidence="9" id="KW-1185">Reference proteome</keyword>
<evidence type="ECO:0000256" key="4">
    <source>
        <dbReference type="ARBA" id="ARBA00022552"/>
    </source>
</evidence>
<evidence type="ECO:0000256" key="6">
    <source>
        <dbReference type="ARBA" id="ARBA00023274"/>
    </source>
</evidence>
<comment type="subcellular location">
    <subcellularLocation>
        <location evidence="1">Nucleus</location>
        <location evidence="1">Nucleolus</location>
    </subcellularLocation>
</comment>
<sequence>MPDSICRGKNALRFLISILDILLLKKDIQNRSSLIRPLFELLEKSFSNEWALALEHEEWMQHSLGVSETMSSTICYIQQTIFLILEDIVASLSTSDISPNDNILEKSSIVLLVKCAQSATDVTTRNHAFSLFATVSKVVPNKVLDLLPDVLAAISRSTITQNDSHSNRVFEDFITAIVPCWLSRTNSFVPLLQIFVNVMPDVALHRRLTIVLHLLRTIGEFSSLGSLFFLLFHSLVSRERLPSSDDEMHSSDLITSATQAEWEYLFAIQVCEQYTCMIWLPSLVMLLKQLEADNPDPGQFKQLQVAMKFIFEKLQDPEVLFKLESGEDSDIIQGTLGELMEKVVYHSQLVDSRRNRIALPTVIKKELKDLIHAVLTCITKGMILSTFFGSVIRLLGHANNGVQKKAVQLLCEAVKDFSAIKQKKVTESIMYANSSWQHLDESSLDVFGTLCLEILQLTDDSNDDLSLKLAAVAALEVLANRFPSDHAVFSMCLNSVTKSILSDDVSVASGCIRTAGALINVLGSRALPELPQIMENVLKKSRRVPSDSVTNTDNTSIRSTSKESVMLSTTVILEALIQKLGAFLNPYLQDLVELMVLHPDYVSGSSQKLKQNADAIRRLLTEKIPVRLALSPIQKVYTEAVISGDSSLSITFEMLTNFVGRMDRASVRSYHATLFDLCLRALDLRRQHLPSIKKINVVEKHVIDALIALTMKLTETMFKPLFIRCIEWAESNVEESDCIRGMNMDRAITFYGLVNKLAENHRSLFVPYFKYLCDVCVRHLTDGDVKNVDHFRKKKKAKMHNTEIKGREDSHALSLGKWQLRALVLSSLHKCFLYDTGSLKFLDSPNFQLLLQPIVSQLAVEPPASLEDFVDMPTVNEVNDLLVSCIGQMAVTSGSDLLWKPLNYEVLMQTRSEMVRSRILGLRIVKYLVENLKEEYLVLLAETLPFLVELLEDVELPVKTLAQEILKELESMSGESLRQYF</sequence>
<dbReference type="Pfam" id="PF08146">
    <property type="entry name" value="BP28CT"/>
    <property type="match status" value="1"/>
</dbReference>
<accession>A0AAD3SG10</accession>
<dbReference type="GO" id="GO:0030686">
    <property type="term" value="C:90S preribosome"/>
    <property type="evidence" value="ECO:0007669"/>
    <property type="project" value="TreeGrafter"/>
</dbReference>
<keyword evidence="6" id="KW-0687">Ribonucleoprotein</keyword>
<keyword evidence="3" id="KW-0690">Ribosome biogenesis</keyword>
<feature type="domain" description="BP28 C-terminal" evidence="7">
    <location>
        <begin position="664"/>
        <end position="839"/>
    </location>
</feature>
<evidence type="ECO:0000313" key="9">
    <source>
        <dbReference type="Proteomes" id="UP001279734"/>
    </source>
</evidence>
<evidence type="ECO:0000313" key="8">
    <source>
        <dbReference type="EMBL" id="GMH10730.1"/>
    </source>
</evidence>
<dbReference type="GO" id="GO:0000462">
    <property type="term" value="P:maturation of SSU-rRNA from tricistronic rRNA transcript (SSU-rRNA, 5.8S rRNA, LSU-rRNA)"/>
    <property type="evidence" value="ECO:0007669"/>
    <property type="project" value="TreeGrafter"/>
</dbReference>
<dbReference type="GO" id="GO:0045943">
    <property type="term" value="P:positive regulation of transcription by RNA polymerase I"/>
    <property type="evidence" value="ECO:0007669"/>
    <property type="project" value="TreeGrafter"/>
</dbReference>
<organism evidence="8 9">
    <name type="scientific">Nepenthes gracilis</name>
    <name type="common">Slender pitcher plant</name>
    <dbReference type="NCBI Taxonomy" id="150966"/>
    <lineage>
        <taxon>Eukaryota</taxon>
        <taxon>Viridiplantae</taxon>
        <taxon>Streptophyta</taxon>
        <taxon>Embryophyta</taxon>
        <taxon>Tracheophyta</taxon>
        <taxon>Spermatophyta</taxon>
        <taxon>Magnoliopsida</taxon>
        <taxon>eudicotyledons</taxon>
        <taxon>Gunneridae</taxon>
        <taxon>Pentapetalae</taxon>
        <taxon>Caryophyllales</taxon>
        <taxon>Nepenthaceae</taxon>
        <taxon>Nepenthes</taxon>
    </lineage>
</organism>
<dbReference type="SMART" id="SM01036">
    <property type="entry name" value="BP28CT"/>
    <property type="match status" value="1"/>
</dbReference>
<dbReference type="InterPro" id="IPR056473">
    <property type="entry name" value="HEAT_Utp10/HEAT1"/>
</dbReference>
<gene>
    <name evidence="8" type="ORF">Nepgr_012571</name>
</gene>
<dbReference type="InterPro" id="IPR040191">
    <property type="entry name" value="UTP10"/>
</dbReference>
<dbReference type="GO" id="GO:0034455">
    <property type="term" value="C:t-UTP complex"/>
    <property type="evidence" value="ECO:0007669"/>
    <property type="project" value="TreeGrafter"/>
</dbReference>
<keyword evidence="4" id="KW-0698">rRNA processing</keyword>
<dbReference type="Pfam" id="PF23243">
    <property type="entry name" value="HEAT_HEATR1"/>
    <property type="match status" value="1"/>
</dbReference>
<evidence type="ECO:0000256" key="1">
    <source>
        <dbReference type="ARBA" id="ARBA00004604"/>
    </source>
</evidence>
<dbReference type="Proteomes" id="UP001279734">
    <property type="component" value="Unassembled WGS sequence"/>
</dbReference>
<dbReference type="AlphaFoldDB" id="A0AAD3SG10"/>
<dbReference type="EMBL" id="BSYO01000010">
    <property type="protein sequence ID" value="GMH10730.1"/>
    <property type="molecule type" value="Genomic_DNA"/>
</dbReference>
<reference evidence="8" key="1">
    <citation type="submission" date="2023-05" db="EMBL/GenBank/DDBJ databases">
        <title>Nepenthes gracilis genome sequencing.</title>
        <authorList>
            <person name="Fukushima K."/>
        </authorList>
    </citation>
    <scope>NUCLEOTIDE SEQUENCE</scope>
    <source>
        <strain evidence="8">SING2019-196</strain>
    </source>
</reference>
<comment type="similarity">
    <text evidence="2">Belongs to the HEATR1/UTP10 family.</text>
</comment>
<keyword evidence="5" id="KW-0539">Nucleus</keyword>